<dbReference type="CDD" id="cd03702">
    <property type="entry name" value="IF2_mtIF2_II"/>
    <property type="match status" value="1"/>
</dbReference>
<dbReference type="NCBIfam" id="TIGR00231">
    <property type="entry name" value="small_GTP"/>
    <property type="match status" value="1"/>
</dbReference>
<evidence type="ECO:0000256" key="7">
    <source>
        <dbReference type="ARBA" id="ARBA00044105"/>
    </source>
</evidence>
<gene>
    <name evidence="9" type="primary">infB</name>
</gene>
<dbReference type="GO" id="GO:0005525">
    <property type="term" value="F:GTP binding"/>
    <property type="evidence" value="ECO:0007669"/>
    <property type="project" value="UniProtKB-KW"/>
</dbReference>
<dbReference type="SUPFAM" id="SSF52156">
    <property type="entry name" value="Initiation factor IF2/eIF5b, domain 3"/>
    <property type="match status" value="1"/>
</dbReference>
<evidence type="ECO:0000256" key="6">
    <source>
        <dbReference type="ARBA" id="ARBA00025162"/>
    </source>
</evidence>
<dbReference type="PANTHER" id="PTHR43381">
    <property type="entry name" value="TRANSLATION INITIATION FACTOR IF-2-RELATED"/>
    <property type="match status" value="1"/>
</dbReference>
<comment type="similarity">
    <text evidence="1">Belongs to the TRAFAC class translation factor GTPase superfamily. Classic translation factor GTPase family. IF-2 subfamily.</text>
</comment>
<dbReference type="InterPro" id="IPR044145">
    <property type="entry name" value="IF2_II"/>
</dbReference>
<protein>
    <recommendedName>
        <fullName evidence="7">Translation initiation factor IF-2, chloroplastic</fullName>
    </recommendedName>
</protein>
<dbReference type="InterPro" id="IPR006847">
    <property type="entry name" value="IF2_N"/>
</dbReference>
<dbReference type="RefSeq" id="YP_009257539.1">
    <property type="nucleotide sequence ID" value="NC_030338.1"/>
</dbReference>
<dbReference type="GO" id="GO:0003743">
    <property type="term" value="F:translation initiation factor activity"/>
    <property type="evidence" value="ECO:0007669"/>
    <property type="project" value="UniProtKB-KW"/>
</dbReference>
<dbReference type="PROSITE" id="PS51722">
    <property type="entry name" value="G_TR_2"/>
    <property type="match status" value="1"/>
</dbReference>
<dbReference type="InterPro" id="IPR023115">
    <property type="entry name" value="TIF_IF2_dom3"/>
</dbReference>
<keyword evidence="9" id="KW-0934">Plastid</keyword>
<dbReference type="NCBIfam" id="TIGR00487">
    <property type="entry name" value="IF-2"/>
    <property type="match status" value="1"/>
</dbReference>
<evidence type="ECO:0000256" key="1">
    <source>
        <dbReference type="ARBA" id="ARBA00007733"/>
    </source>
</evidence>
<dbReference type="InterPro" id="IPR015760">
    <property type="entry name" value="TIF_IF2"/>
</dbReference>
<keyword evidence="2 9" id="KW-0396">Initiation factor</keyword>
<dbReference type="Pfam" id="PF11987">
    <property type="entry name" value="IF-2"/>
    <property type="match status" value="1"/>
</dbReference>
<dbReference type="InterPro" id="IPR009000">
    <property type="entry name" value="Transl_B-barrel_sf"/>
</dbReference>
<dbReference type="FunFam" id="3.40.50.10050:FF:000001">
    <property type="entry name" value="Translation initiation factor IF-2"/>
    <property type="match status" value="1"/>
</dbReference>
<evidence type="ECO:0000259" key="8">
    <source>
        <dbReference type="PROSITE" id="PS51722"/>
    </source>
</evidence>
<dbReference type="CDD" id="cd01887">
    <property type="entry name" value="IF2_eIF5B"/>
    <property type="match status" value="1"/>
</dbReference>
<dbReference type="InterPro" id="IPR000795">
    <property type="entry name" value="T_Tr_GTP-bd_dom"/>
</dbReference>
<dbReference type="Pfam" id="PF00009">
    <property type="entry name" value="GTP_EFTU"/>
    <property type="match status" value="1"/>
</dbReference>
<dbReference type="InterPro" id="IPR005225">
    <property type="entry name" value="Small_GTP-bd"/>
</dbReference>
<dbReference type="Pfam" id="PF04760">
    <property type="entry name" value="IF2_N"/>
    <property type="match status" value="1"/>
</dbReference>
<dbReference type="SUPFAM" id="SSF52540">
    <property type="entry name" value="P-loop containing nucleoside triphosphate hydrolases"/>
    <property type="match status" value="1"/>
</dbReference>
<dbReference type="Gene3D" id="3.40.50.300">
    <property type="entry name" value="P-loop containing nucleotide triphosphate hydrolases"/>
    <property type="match status" value="1"/>
</dbReference>
<sequence length="760" mass="84994">MKYYSLYSRHIFFFNINYNQFFLRSMSFISNKEVLVLKNPKFVSLLIYDNSQKLNVDPVTLINPSFPSVDRGKFELSSNTKYDKKNKLYAKGSDNVESKKYKIKFKKKSRDNMSLDSDDLFLVTSNEDELNNKLIKKSKLNKNRNKQKKHTDILSQVNDRQHISNQDSKANKSIILDKPLTIKELAIKLQIHEAEIIRSLFLDGISVTLNQVIDISMAKQVAKNYNFNILNTDIFNENKFPLTIKDLSNHLDGFISRSPIITILGHIDHGKTTLLDSIRQTNVASNESGGITQSVTGYEIDYTYKSQSLKLVFLDTPGHEAFIAMRTRGVQVTDIVVLVVAADDGLKPQTFESIKHIKSNNLPCIVAINKIDKDDINVLKVKQELAEQDLVSTEWGGLIPMVEVSALKKLNLEDLLNEICLMYHSRNLQANPNISAEGTILESYLDKSKGPIANLLVQNGSLLVGDIIVSASSYGRVKALINSQEITTNKALPSSLIKILGFSSVPIVGSQFRIVSSEKQARQLVNNYLNNVNPSNQLNILNSRLTLKSNKSSIRHVNLIIKANTQGSIEAIINALSKICQDKVQLNIVNTGSSNVSSADIDLAIASNSIVILFNFNLSSPYENLIKKSAVLLYSFNVIYDLVDFISQHMLSLIEPEYSKVLIGTAIVKNIFGINKGVVAGCLVNNGKLLKDSFISVYRSNNLIYEGHLNSLKVIKDDVNEVLAGNECGVMSHNCNDWQIQDEIKSYRITAQTKTLSANM</sequence>
<accession>A0A173G015</accession>
<dbReference type="SUPFAM" id="SSF50447">
    <property type="entry name" value="Translation proteins"/>
    <property type="match status" value="2"/>
</dbReference>
<dbReference type="InterPro" id="IPR000178">
    <property type="entry name" value="TF_IF2_bacterial-like"/>
</dbReference>
<geneLocation type="plastid" evidence="9"/>
<name>A0A173G015_GASCM</name>
<dbReference type="GO" id="GO:0005737">
    <property type="term" value="C:cytoplasm"/>
    <property type="evidence" value="ECO:0007669"/>
    <property type="project" value="TreeGrafter"/>
</dbReference>
<dbReference type="InterPro" id="IPR036925">
    <property type="entry name" value="TIF_IF2_dom3_sf"/>
</dbReference>
<comment type="function">
    <text evidence="6">One of the essential components for the initiation of protein synthesis. Protects formylmethionyl-tRNA from spontaneous hydrolysis and promotes its binding to the 30S ribosomal subunits. Also involved in the hydrolysis of GTP during the formation of the 70S ribosomal complex.</text>
</comment>
<dbReference type="PANTHER" id="PTHR43381:SF5">
    <property type="entry name" value="TR-TYPE G DOMAIN-CONTAINING PROTEIN"/>
    <property type="match status" value="1"/>
</dbReference>
<keyword evidence="4" id="KW-0648">Protein biosynthesis</keyword>
<proteinExistence type="inferred from homology"/>
<dbReference type="GO" id="GO:0003924">
    <property type="term" value="F:GTPase activity"/>
    <property type="evidence" value="ECO:0007669"/>
    <property type="project" value="InterPro"/>
</dbReference>
<evidence type="ECO:0000256" key="2">
    <source>
        <dbReference type="ARBA" id="ARBA00022540"/>
    </source>
</evidence>
<dbReference type="PRINTS" id="PR00315">
    <property type="entry name" value="ELONGATNFCT"/>
</dbReference>
<dbReference type="Pfam" id="PF22042">
    <property type="entry name" value="EF-G_D2"/>
    <property type="match status" value="1"/>
</dbReference>
<dbReference type="HAMAP" id="MF_00100_B">
    <property type="entry name" value="IF_2_B"/>
    <property type="match status" value="1"/>
</dbReference>
<organism evidence="9">
    <name type="scientific">Gastroclonium compressum</name>
    <name type="common">Red alga</name>
    <name type="synonym">Coeloseira compressa</name>
    <dbReference type="NCBI Taxonomy" id="1852973"/>
    <lineage>
        <taxon>Eukaryota</taxon>
        <taxon>Rhodophyta</taxon>
        <taxon>Florideophyceae</taxon>
        <taxon>Rhodymeniophycidae</taxon>
        <taxon>Rhodymeniales</taxon>
        <taxon>Champiaceae</taxon>
        <taxon>Coeloseira</taxon>
    </lineage>
</organism>
<feature type="domain" description="Tr-type G" evidence="8">
    <location>
        <begin position="256"/>
        <end position="428"/>
    </location>
</feature>
<dbReference type="FunFam" id="2.40.30.10:FF:000008">
    <property type="entry name" value="Translation initiation factor IF-2"/>
    <property type="match status" value="1"/>
</dbReference>
<dbReference type="AlphaFoldDB" id="A0A173G015"/>
<dbReference type="InterPro" id="IPR053905">
    <property type="entry name" value="EF-G-like_DII"/>
</dbReference>
<keyword evidence="5" id="KW-0342">GTP-binding</keyword>
<dbReference type="GeneID" id="27983188"/>
<dbReference type="EMBL" id="KU053957">
    <property type="protein sequence ID" value="ANH09622.1"/>
    <property type="molecule type" value="Genomic_DNA"/>
</dbReference>
<evidence type="ECO:0000256" key="4">
    <source>
        <dbReference type="ARBA" id="ARBA00022917"/>
    </source>
</evidence>
<dbReference type="FunFam" id="3.40.50.300:FF:000019">
    <property type="entry name" value="Translation initiation factor IF-2"/>
    <property type="match status" value="1"/>
</dbReference>
<evidence type="ECO:0000256" key="5">
    <source>
        <dbReference type="ARBA" id="ARBA00023134"/>
    </source>
</evidence>
<keyword evidence="3" id="KW-0547">Nucleotide-binding</keyword>
<dbReference type="InterPro" id="IPR027417">
    <property type="entry name" value="P-loop_NTPase"/>
</dbReference>
<reference evidence="9" key="2">
    <citation type="submission" date="2016-06" db="EMBL/GenBank/DDBJ databases">
        <title>Genomic and phylogenetic analysis of Gastroclonium compressum supports its reinstatement to Coeloseira (Champiaceae, Rhodophyta).</title>
        <authorList>
            <person name="Kilpatrick Z."/>
            <person name="Hughey J.R."/>
        </authorList>
    </citation>
    <scope>NUCLEOTIDE SEQUENCE</scope>
</reference>
<dbReference type="CDD" id="cd03692">
    <property type="entry name" value="mtIF2_IVc"/>
    <property type="match status" value="1"/>
</dbReference>
<evidence type="ECO:0000313" key="9">
    <source>
        <dbReference type="EMBL" id="ANH09622.1"/>
    </source>
</evidence>
<dbReference type="Gene3D" id="3.40.50.10050">
    <property type="entry name" value="Translation initiation factor IF- 2, domain 3"/>
    <property type="match status" value="1"/>
</dbReference>
<evidence type="ECO:0000256" key="3">
    <source>
        <dbReference type="ARBA" id="ARBA00022741"/>
    </source>
</evidence>
<reference evidence="9" key="1">
    <citation type="submission" date="2015-11" db="EMBL/GenBank/DDBJ databases">
        <authorList>
            <person name="Zhang Y."/>
            <person name="Guo Z."/>
        </authorList>
    </citation>
    <scope>NUCLEOTIDE SEQUENCE</scope>
</reference>
<dbReference type="Gene3D" id="2.40.30.10">
    <property type="entry name" value="Translation factors"/>
    <property type="match status" value="2"/>
</dbReference>